<dbReference type="Gene3D" id="1.10.1200.10">
    <property type="entry name" value="ACP-like"/>
    <property type="match status" value="1"/>
</dbReference>
<dbReference type="EMBL" id="JABXJJ020000019">
    <property type="protein sequence ID" value="MDI5971046.1"/>
    <property type="molecule type" value="Genomic_DNA"/>
</dbReference>
<dbReference type="Proteomes" id="UP001156398">
    <property type="component" value="Unassembled WGS sequence"/>
</dbReference>
<name>A0AA90H2W8_9ACTN</name>
<comment type="caution">
    <text evidence="2">The sequence shown here is derived from an EMBL/GenBank/DDBJ whole genome shotgun (WGS) entry which is preliminary data.</text>
</comment>
<sequence length="85" mass="9035">MSLLPPFDRAAVIGMLAAFGDRDPSAVDEEIGSLELTWLVTEVEQRYGITVELPEDALDAVWTVDDAVRVLGALLPAAAAPAEGR</sequence>
<gene>
    <name evidence="1" type="ORF">POF43_000635</name>
    <name evidence="2" type="ORF">POF50_017130</name>
</gene>
<evidence type="ECO:0000313" key="1">
    <source>
        <dbReference type="EMBL" id="MDI5961244.1"/>
    </source>
</evidence>
<dbReference type="InterPro" id="IPR036736">
    <property type="entry name" value="ACP-like_sf"/>
</dbReference>
<evidence type="ECO:0000313" key="3">
    <source>
        <dbReference type="Proteomes" id="UP001156398"/>
    </source>
</evidence>
<keyword evidence="3" id="KW-1185">Reference proteome</keyword>
<dbReference type="EMBL" id="JAAGKO020000001">
    <property type="protein sequence ID" value="MDI5961244.1"/>
    <property type="molecule type" value="Genomic_DNA"/>
</dbReference>
<organism evidence="2">
    <name type="scientific">Streptantibioticus silvisoli</name>
    <dbReference type="NCBI Taxonomy" id="2705255"/>
    <lineage>
        <taxon>Bacteria</taxon>
        <taxon>Bacillati</taxon>
        <taxon>Actinomycetota</taxon>
        <taxon>Actinomycetes</taxon>
        <taxon>Kitasatosporales</taxon>
        <taxon>Streptomycetaceae</taxon>
        <taxon>Streptantibioticus</taxon>
    </lineage>
</organism>
<dbReference type="RefSeq" id="WP_271312475.1">
    <property type="nucleotide sequence ID" value="NZ_JAAGKO020000001.1"/>
</dbReference>
<dbReference type="AlphaFoldDB" id="A0AA90H2W8"/>
<accession>A0AA90H2W8</accession>
<evidence type="ECO:0000313" key="2">
    <source>
        <dbReference type="EMBL" id="MDI5971046.1"/>
    </source>
</evidence>
<reference evidence="2 3" key="1">
    <citation type="submission" date="2023-05" db="EMBL/GenBank/DDBJ databases">
        <title>Streptantibioticus silvisoli sp. nov., acidotolerant actinomycetes 1 from pine litter.</title>
        <authorList>
            <person name="Swiecimska M."/>
            <person name="Golinska P."/>
            <person name="Sangal V."/>
            <person name="Wachnowicz B."/>
            <person name="Goodfellow M."/>
        </authorList>
    </citation>
    <scope>NUCLEOTIDE SEQUENCE</scope>
    <source>
        <strain evidence="2">SL13</strain>
        <strain evidence="1 3">SL54</strain>
    </source>
</reference>
<proteinExistence type="predicted"/>
<dbReference type="SUPFAM" id="SSF47336">
    <property type="entry name" value="ACP-like"/>
    <property type="match status" value="1"/>
</dbReference>
<protein>
    <submittedName>
        <fullName evidence="2">Acyl carrier protein</fullName>
    </submittedName>
</protein>